<accession>A0A8J4UVK2</accession>
<keyword evidence="2" id="KW-0489">Methyltransferase</keyword>
<proteinExistence type="predicted"/>
<keyword evidence="3" id="KW-1185">Reference proteome</keyword>
<sequence length="53" mass="5801">MGVGHWGNKTRLDKDEAPPPQAETETDRLISLILSLWPCAPLHTEGFQPAFAG</sequence>
<evidence type="ECO:0000313" key="2">
    <source>
        <dbReference type="EMBL" id="KAF5905150.1"/>
    </source>
</evidence>
<evidence type="ECO:0000313" key="3">
    <source>
        <dbReference type="Proteomes" id="UP000727407"/>
    </source>
</evidence>
<name>A0A8J4UVK2_CLAMG</name>
<evidence type="ECO:0000256" key="1">
    <source>
        <dbReference type="SAM" id="MobiDB-lite"/>
    </source>
</evidence>
<gene>
    <name evidence="2" type="primary">rsmA</name>
    <name evidence="2" type="ORF">DAT39_005140</name>
</gene>
<dbReference type="AlphaFoldDB" id="A0A8J4UVK2"/>
<organism evidence="2 3">
    <name type="scientific">Clarias magur</name>
    <name type="common">Asian catfish</name>
    <name type="synonym">Macropteronotus magur</name>
    <dbReference type="NCBI Taxonomy" id="1594786"/>
    <lineage>
        <taxon>Eukaryota</taxon>
        <taxon>Metazoa</taxon>
        <taxon>Chordata</taxon>
        <taxon>Craniata</taxon>
        <taxon>Vertebrata</taxon>
        <taxon>Euteleostomi</taxon>
        <taxon>Actinopterygii</taxon>
        <taxon>Neopterygii</taxon>
        <taxon>Teleostei</taxon>
        <taxon>Ostariophysi</taxon>
        <taxon>Siluriformes</taxon>
        <taxon>Clariidae</taxon>
        <taxon>Clarias</taxon>
    </lineage>
</organism>
<dbReference type="GO" id="GO:0032259">
    <property type="term" value="P:methylation"/>
    <property type="evidence" value="ECO:0007669"/>
    <property type="project" value="UniProtKB-KW"/>
</dbReference>
<protein>
    <submittedName>
        <fullName evidence="2">Putative ribosomal RNA small subunit methyltransferase A</fullName>
    </submittedName>
</protein>
<comment type="caution">
    <text evidence="2">The sequence shown here is derived from an EMBL/GenBank/DDBJ whole genome shotgun (WGS) entry which is preliminary data.</text>
</comment>
<dbReference type="EMBL" id="QNUK01000048">
    <property type="protein sequence ID" value="KAF5905150.1"/>
    <property type="molecule type" value="Genomic_DNA"/>
</dbReference>
<feature type="region of interest" description="Disordered" evidence="1">
    <location>
        <begin position="1"/>
        <end position="25"/>
    </location>
</feature>
<dbReference type="Proteomes" id="UP000727407">
    <property type="component" value="Unassembled WGS sequence"/>
</dbReference>
<dbReference type="GO" id="GO:0008168">
    <property type="term" value="F:methyltransferase activity"/>
    <property type="evidence" value="ECO:0007669"/>
    <property type="project" value="UniProtKB-KW"/>
</dbReference>
<reference evidence="2" key="1">
    <citation type="submission" date="2020-07" db="EMBL/GenBank/DDBJ databases">
        <title>Clarias magur genome sequencing, assembly and annotation.</title>
        <authorList>
            <person name="Kushwaha B."/>
            <person name="Kumar R."/>
            <person name="Das P."/>
            <person name="Joshi C.G."/>
            <person name="Kumar D."/>
            <person name="Nagpure N.S."/>
            <person name="Pandey M."/>
            <person name="Agarwal S."/>
            <person name="Srivastava S."/>
            <person name="Singh M."/>
            <person name="Sahoo L."/>
            <person name="Jayasankar P."/>
            <person name="Meher P.K."/>
            <person name="Koringa P.G."/>
            <person name="Iquebal M.A."/>
            <person name="Das S.P."/>
            <person name="Bit A."/>
            <person name="Patnaik S."/>
            <person name="Patel N."/>
            <person name="Shah T.M."/>
            <person name="Hinsu A."/>
            <person name="Jena J.K."/>
        </authorList>
    </citation>
    <scope>NUCLEOTIDE SEQUENCE</scope>
    <source>
        <strain evidence="2">CIFAMagur01</strain>
        <tissue evidence="2">Testis</tissue>
    </source>
</reference>
<keyword evidence="2" id="KW-0808">Transferase</keyword>